<comment type="domain">
    <text evidence="9">The C-terminal region contains a putative helix-turn-helix (HTH) motif, suggesting that this region may bind DNA.</text>
</comment>
<dbReference type="InterPro" id="IPR023559">
    <property type="entry name" value="Flagellar_FlhD"/>
</dbReference>
<dbReference type="Proteomes" id="UP001296776">
    <property type="component" value="Unassembled WGS sequence"/>
</dbReference>
<comment type="function">
    <text evidence="8 9">Functions in complex with FlhC as a master transcriptional regulator that regulates transcription of several flagellar and non-flagellar operons by binding to their promoter region. Activates expression of class 2 flagellar genes, including fliA, which is a flagellum-specific sigma factor that turns on the class 3 genes. Also regulates genes whose products function in a variety of physiological pathways.</text>
</comment>
<dbReference type="Pfam" id="PF05247">
    <property type="entry name" value="FlhD"/>
    <property type="match status" value="1"/>
</dbReference>
<proteinExistence type="inferred from homology"/>
<evidence type="ECO:0000256" key="3">
    <source>
        <dbReference type="ARBA" id="ARBA00023015"/>
    </source>
</evidence>
<dbReference type="EMBL" id="NRSJ01000002">
    <property type="protein sequence ID" value="MBK1703307.1"/>
    <property type="molecule type" value="Genomic_DNA"/>
</dbReference>
<keyword evidence="10" id="KW-0969">Cilium</keyword>
<dbReference type="HAMAP" id="MF_00725">
    <property type="entry name" value="FlhD"/>
    <property type="match status" value="1"/>
</dbReference>
<dbReference type="GO" id="GO:0003677">
    <property type="term" value="F:DNA binding"/>
    <property type="evidence" value="ECO:0007669"/>
    <property type="project" value="UniProtKB-UniRule"/>
</dbReference>
<comment type="subcellular location">
    <subcellularLocation>
        <location evidence="9">Cytoplasm</location>
    </subcellularLocation>
</comment>
<reference evidence="10" key="2">
    <citation type="journal article" date="2020" name="Microorganisms">
        <title>Osmotic Adaptation and Compatible Solute Biosynthesis of Phototrophic Bacteria as Revealed from Genome Analyses.</title>
        <authorList>
            <person name="Imhoff J.F."/>
            <person name="Rahn T."/>
            <person name="Kunzel S."/>
            <person name="Keller A."/>
            <person name="Neulinger S.C."/>
        </authorList>
    </citation>
    <scope>NUCLEOTIDE SEQUENCE</scope>
    <source>
        <strain evidence="10">DSM 11080</strain>
    </source>
</reference>
<evidence type="ECO:0000256" key="8">
    <source>
        <dbReference type="ARBA" id="ARBA00025431"/>
    </source>
</evidence>
<dbReference type="GO" id="GO:0045893">
    <property type="term" value="P:positive regulation of DNA-templated transcription"/>
    <property type="evidence" value="ECO:0007669"/>
    <property type="project" value="InterPro"/>
</dbReference>
<keyword evidence="10" id="KW-0282">Flagellum</keyword>
<accession>A0AAJ0U1A6</accession>
<keyword evidence="6 9" id="KW-0010">Activator</keyword>
<evidence type="ECO:0000256" key="4">
    <source>
        <dbReference type="ARBA" id="ARBA00023125"/>
    </source>
</evidence>
<feature type="disulfide bond" description="Interchain" evidence="9">
    <location>
        <position position="65"/>
    </location>
</feature>
<keyword evidence="3 9" id="KW-0805">Transcription regulation</keyword>
<evidence type="ECO:0000256" key="6">
    <source>
        <dbReference type="ARBA" id="ARBA00023159"/>
    </source>
</evidence>
<keyword evidence="5 9" id="KW-1015">Disulfide bond</keyword>
<dbReference type="RefSeq" id="WP_200344161.1">
    <property type="nucleotide sequence ID" value="NZ_NRSJ01000002.1"/>
</dbReference>
<organism evidence="10 11">
    <name type="scientific">Halochromatium glycolicum</name>
    <dbReference type="NCBI Taxonomy" id="85075"/>
    <lineage>
        <taxon>Bacteria</taxon>
        <taxon>Pseudomonadati</taxon>
        <taxon>Pseudomonadota</taxon>
        <taxon>Gammaproteobacteria</taxon>
        <taxon>Chromatiales</taxon>
        <taxon>Chromatiaceae</taxon>
        <taxon>Halochromatium</taxon>
    </lineage>
</organism>
<evidence type="ECO:0000256" key="2">
    <source>
        <dbReference type="ARBA" id="ARBA00022795"/>
    </source>
</evidence>
<dbReference type="Gene3D" id="1.10.4000.10">
    <property type="entry name" value="Flagellar transcriptional activator FlhD"/>
    <property type="match status" value="1"/>
</dbReference>
<name>A0AAJ0U1A6_9GAMM</name>
<keyword evidence="7 9" id="KW-0804">Transcription</keyword>
<protein>
    <recommendedName>
        <fullName evidence="9">Flagellar transcriptional regulator FlhD</fullName>
    </recommendedName>
</protein>
<dbReference type="NCBIfam" id="NF002783">
    <property type="entry name" value="PRK02909.1-1"/>
    <property type="match status" value="1"/>
</dbReference>
<keyword evidence="2 9" id="KW-1005">Bacterial flagellum biogenesis</keyword>
<dbReference type="SUPFAM" id="SSF63592">
    <property type="entry name" value="Flagellar transcriptional activator FlhD"/>
    <property type="match status" value="1"/>
</dbReference>
<gene>
    <name evidence="9" type="primary">flhD</name>
    <name evidence="10" type="ORF">CKO40_01755</name>
</gene>
<keyword evidence="10" id="KW-0966">Cell projection</keyword>
<evidence type="ECO:0000313" key="10">
    <source>
        <dbReference type="EMBL" id="MBK1703307.1"/>
    </source>
</evidence>
<dbReference type="InterPro" id="IPR036194">
    <property type="entry name" value="FlhD_sf"/>
</dbReference>
<dbReference type="GO" id="GO:1902208">
    <property type="term" value="P:regulation of bacterial-type flagellum assembly"/>
    <property type="evidence" value="ECO:0007669"/>
    <property type="project" value="UniProtKB-UniRule"/>
</dbReference>
<reference evidence="10" key="1">
    <citation type="submission" date="2017-08" db="EMBL/GenBank/DDBJ databases">
        <authorList>
            <person name="Imhoff J.F."/>
            <person name="Rahn T."/>
            <person name="Kuenzel S."/>
            <person name="Neulinger S.C."/>
        </authorList>
    </citation>
    <scope>NUCLEOTIDE SEQUENCE</scope>
    <source>
        <strain evidence="10">DSM 11080</strain>
    </source>
</reference>
<comment type="caution">
    <text evidence="10">The sequence shown here is derived from an EMBL/GenBank/DDBJ whole genome shotgun (WGS) entry which is preliminary data.</text>
</comment>
<evidence type="ECO:0000256" key="9">
    <source>
        <dbReference type="HAMAP-Rule" id="MF_00725"/>
    </source>
</evidence>
<keyword evidence="11" id="KW-1185">Reference proteome</keyword>
<evidence type="ECO:0000256" key="7">
    <source>
        <dbReference type="ARBA" id="ARBA00023163"/>
    </source>
</evidence>
<dbReference type="GO" id="GO:0044780">
    <property type="term" value="P:bacterial-type flagellum assembly"/>
    <property type="evidence" value="ECO:0007669"/>
    <property type="project" value="InterPro"/>
</dbReference>
<sequence>MSETSLTNEVEELNLTYLLLAQRMLQTDRASAMFRLKIDDEMAELLLSLSGAQLARLARTNQLLCRFAYDDAEQLRTVTHPPREHNLSGFHSSVIMASHSHLGTATNES</sequence>
<evidence type="ECO:0000313" key="11">
    <source>
        <dbReference type="Proteomes" id="UP001296776"/>
    </source>
</evidence>
<evidence type="ECO:0000256" key="1">
    <source>
        <dbReference type="ARBA" id="ARBA00022490"/>
    </source>
</evidence>
<comment type="subunit">
    <text evidence="9">Homodimer; disulfide-linked. Forms a heterohexamer composed of two FlhC and four FlhD subunits. Each FlhC binds a FlhD dimer, forming a heterotrimer, and a hexamer assembles by dimerization of two heterotrimers.</text>
</comment>
<comment type="similarity">
    <text evidence="9">Belongs to the FlhD family.</text>
</comment>
<keyword evidence="1 9" id="KW-0963">Cytoplasm</keyword>
<dbReference type="AlphaFoldDB" id="A0AAJ0U1A6"/>
<keyword evidence="4 9" id="KW-0238">DNA-binding</keyword>
<dbReference type="GO" id="GO:0005737">
    <property type="term" value="C:cytoplasm"/>
    <property type="evidence" value="ECO:0007669"/>
    <property type="project" value="UniProtKB-SubCell"/>
</dbReference>
<evidence type="ECO:0000256" key="5">
    <source>
        <dbReference type="ARBA" id="ARBA00023157"/>
    </source>
</evidence>